<feature type="transmembrane region" description="Helical" evidence="5">
    <location>
        <begin position="300"/>
        <end position="317"/>
    </location>
</feature>
<dbReference type="GO" id="GO:0016020">
    <property type="term" value="C:membrane"/>
    <property type="evidence" value="ECO:0007669"/>
    <property type="project" value="UniProtKB-SubCell"/>
</dbReference>
<dbReference type="GO" id="GO:0032216">
    <property type="term" value="F:glucosaminyl-phosphatidylinositol O-acyltransferase activity"/>
    <property type="evidence" value="ECO:0007669"/>
    <property type="project" value="TreeGrafter"/>
</dbReference>
<evidence type="ECO:0000256" key="2">
    <source>
        <dbReference type="ARBA" id="ARBA00022692"/>
    </source>
</evidence>
<dbReference type="PIRSF" id="PIRSF017321">
    <property type="entry name" value="GWT1"/>
    <property type="match status" value="1"/>
</dbReference>
<feature type="transmembrane region" description="Helical" evidence="5">
    <location>
        <begin position="110"/>
        <end position="131"/>
    </location>
</feature>
<dbReference type="Proteomes" id="UP000187209">
    <property type="component" value="Unassembled WGS sequence"/>
</dbReference>
<organism evidence="6 7">
    <name type="scientific">Stentor coeruleus</name>
    <dbReference type="NCBI Taxonomy" id="5963"/>
    <lineage>
        <taxon>Eukaryota</taxon>
        <taxon>Sar</taxon>
        <taxon>Alveolata</taxon>
        <taxon>Ciliophora</taxon>
        <taxon>Postciliodesmatophora</taxon>
        <taxon>Heterotrichea</taxon>
        <taxon>Heterotrichida</taxon>
        <taxon>Stentoridae</taxon>
        <taxon>Stentor</taxon>
    </lineage>
</organism>
<evidence type="ECO:0000256" key="1">
    <source>
        <dbReference type="ARBA" id="ARBA00004141"/>
    </source>
</evidence>
<gene>
    <name evidence="6" type="ORF">SteCoe_29188</name>
</gene>
<feature type="transmembrane region" description="Helical" evidence="5">
    <location>
        <begin position="368"/>
        <end position="389"/>
    </location>
</feature>
<feature type="transmembrane region" description="Helical" evidence="5">
    <location>
        <begin position="329"/>
        <end position="347"/>
    </location>
</feature>
<protein>
    <recommendedName>
        <fullName evidence="8">Phosphatidylinositol-glycan biosynthesis class W protein</fullName>
    </recommendedName>
</protein>
<feature type="transmembrane region" description="Helical" evidence="5">
    <location>
        <begin position="46"/>
        <end position="64"/>
    </location>
</feature>
<evidence type="ECO:0000256" key="4">
    <source>
        <dbReference type="ARBA" id="ARBA00023136"/>
    </source>
</evidence>
<dbReference type="AlphaFoldDB" id="A0A1R2B6W0"/>
<dbReference type="OrthoDB" id="313207at2759"/>
<keyword evidence="7" id="KW-1185">Reference proteome</keyword>
<dbReference type="GO" id="GO:0005783">
    <property type="term" value="C:endoplasmic reticulum"/>
    <property type="evidence" value="ECO:0007669"/>
    <property type="project" value="TreeGrafter"/>
</dbReference>
<evidence type="ECO:0000313" key="7">
    <source>
        <dbReference type="Proteomes" id="UP000187209"/>
    </source>
</evidence>
<comment type="subcellular location">
    <subcellularLocation>
        <location evidence="1">Membrane</location>
        <topology evidence="1">Multi-pass membrane protein</topology>
    </subcellularLocation>
</comment>
<feature type="transmembrane region" description="Helical" evidence="5">
    <location>
        <begin position="395"/>
        <end position="416"/>
    </location>
</feature>
<evidence type="ECO:0000313" key="6">
    <source>
        <dbReference type="EMBL" id="OMJ72395.1"/>
    </source>
</evidence>
<evidence type="ECO:0000256" key="5">
    <source>
        <dbReference type="SAM" id="Phobius"/>
    </source>
</evidence>
<proteinExistence type="predicted"/>
<name>A0A1R2B6W0_9CILI</name>
<dbReference type="Pfam" id="PF06423">
    <property type="entry name" value="GWT1"/>
    <property type="match status" value="1"/>
</dbReference>
<feature type="transmembrane region" description="Helical" evidence="5">
    <location>
        <begin position="177"/>
        <end position="198"/>
    </location>
</feature>
<evidence type="ECO:0008006" key="8">
    <source>
        <dbReference type="Google" id="ProtNLM"/>
    </source>
</evidence>
<dbReference type="PANTHER" id="PTHR20661">
    <property type="entry name" value="PHOSPHATIDYLINOSITOL-GLYCAN BIOSYNTHESIS CLASS W PROTEIN"/>
    <property type="match status" value="1"/>
</dbReference>
<dbReference type="GO" id="GO:0072659">
    <property type="term" value="P:protein localization to plasma membrane"/>
    <property type="evidence" value="ECO:0007669"/>
    <property type="project" value="TreeGrafter"/>
</dbReference>
<feature type="transmembrane region" description="Helical" evidence="5">
    <location>
        <begin position="210"/>
        <end position="229"/>
    </location>
</feature>
<accession>A0A1R2B6W0</accession>
<dbReference type="GO" id="GO:0006506">
    <property type="term" value="P:GPI anchor biosynthetic process"/>
    <property type="evidence" value="ECO:0007669"/>
    <property type="project" value="InterPro"/>
</dbReference>
<sequence>MASYKELKEQFVTGFSGSTKFDIGIICFFLPLSLLISSLIHNKPSLIYNFLLLVLPIILSVCWTDFTEHKLLIIIILVSFYRKSLVNPLTNKRPAFTFYNSICRYDFITYYRSLLLIATCVSILAVDFPIYPRRFVKTEIKGVSLMDIGTGCVLFSSAFVARHTRGEQKITQRIPGAFMACLPLLVIGVGKFFAHTVVNYQEHVSEYGVHWNFFMSLGVVVLFSAVITLKKAQALTLAGIVMISYEVALRNGLEEYILNAPRDSFFSMNREGICGCVGFFCIYQIGVGIKDYILVKDKEFANMIKVFLVFALLSAAVGNESRRLNNLGYVLWVVSHNLFCMIAVWVVERMSKNQLRNVIIDAINYNQLPYFMLSNLLTGAVNLSVQTIFTEDLLAFGIICLYMFTACAAMWVLQVYKIKIKRW</sequence>
<evidence type="ECO:0000256" key="3">
    <source>
        <dbReference type="ARBA" id="ARBA00022989"/>
    </source>
</evidence>
<dbReference type="EMBL" id="MPUH01000905">
    <property type="protein sequence ID" value="OMJ72395.1"/>
    <property type="molecule type" value="Genomic_DNA"/>
</dbReference>
<reference evidence="6 7" key="1">
    <citation type="submission" date="2016-11" db="EMBL/GenBank/DDBJ databases">
        <title>The macronuclear genome of Stentor coeruleus: a giant cell with tiny introns.</title>
        <authorList>
            <person name="Slabodnick M."/>
            <person name="Ruby J.G."/>
            <person name="Reiff S.B."/>
            <person name="Swart E.C."/>
            <person name="Gosai S."/>
            <person name="Prabakaran S."/>
            <person name="Witkowska E."/>
            <person name="Larue G.E."/>
            <person name="Fisher S."/>
            <person name="Freeman R.M."/>
            <person name="Gunawardena J."/>
            <person name="Chu W."/>
            <person name="Stover N.A."/>
            <person name="Gregory B.D."/>
            <person name="Nowacki M."/>
            <person name="Derisi J."/>
            <person name="Roy S.W."/>
            <person name="Marshall W.F."/>
            <person name="Sood P."/>
        </authorList>
    </citation>
    <scope>NUCLEOTIDE SEQUENCE [LARGE SCALE GENOMIC DNA]</scope>
    <source>
        <strain evidence="6">WM001</strain>
    </source>
</reference>
<dbReference type="InterPro" id="IPR009447">
    <property type="entry name" value="PIGW/GWT1"/>
</dbReference>
<keyword evidence="3 5" id="KW-1133">Transmembrane helix</keyword>
<keyword evidence="2 5" id="KW-0812">Transmembrane</keyword>
<feature type="transmembrane region" description="Helical" evidence="5">
    <location>
        <begin position="21"/>
        <end position="40"/>
    </location>
</feature>
<dbReference type="PANTHER" id="PTHR20661:SF0">
    <property type="entry name" value="PHOSPHATIDYLINOSITOL-GLYCAN BIOSYNTHESIS CLASS W PROTEIN"/>
    <property type="match status" value="1"/>
</dbReference>
<keyword evidence="4 5" id="KW-0472">Membrane</keyword>
<comment type="caution">
    <text evidence="6">The sequence shown here is derived from an EMBL/GenBank/DDBJ whole genome shotgun (WGS) entry which is preliminary data.</text>
</comment>